<reference evidence="4 5" key="1">
    <citation type="submission" date="2018-04" db="EMBL/GenBank/DDBJ databases">
        <title>Genomic Encyclopedia of Archaeal and Bacterial Type Strains, Phase II (KMG-II): from individual species to whole genera.</title>
        <authorList>
            <person name="Goeker M."/>
        </authorList>
    </citation>
    <scope>NUCLEOTIDE SEQUENCE [LARGE SCALE GENOMIC DNA]</scope>
    <source>
        <strain evidence="4 5">DSM 25731</strain>
    </source>
</reference>
<dbReference type="RefSeq" id="WP_108114935.1">
    <property type="nucleotide sequence ID" value="NZ_QBKT01000004.1"/>
</dbReference>
<keyword evidence="2" id="KW-0472">Membrane</keyword>
<keyword evidence="2" id="KW-0812">Transmembrane</keyword>
<dbReference type="AlphaFoldDB" id="A0A2T6C087"/>
<protein>
    <recommendedName>
        <fullName evidence="6">tRNA (Guanine-N1)-methyltransferase</fullName>
    </recommendedName>
</protein>
<evidence type="ECO:0000256" key="2">
    <source>
        <dbReference type="SAM" id="Phobius"/>
    </source>
</evidence>
<proteinExistence type="predicted"/>
<keyword evidence="3" id="KW-0732">Signal</keyword>
<gene>
    <name evidence="4" type="ORF">C8N46_104370</name>
</gene>
<name>A0A2T6C087_9FLAO</name>
<feature type="transmembrane region" description="Helical" evidence="2">
    <location>
        <begin position="132"/>
        <end position="149"/>
    </location>
</feature>
<keyword evidence="1" id="KW-0175">Coiled coil</keyword>
<feature type="signal peptide" evidence="3">
    <location>
        <begin position="1"/>
        <end position="20"/>
    </location>
</feature>
<comment type="caution">
    <text evidence="4">The sequence shown here is derived from an EMBL/GenBank/DDBJ whole genome shotgun (WGS) entry which is preliminary data.</text>
</comment>
<dbReference type="EMBL" id="QBKT01000004">
    <property type="protein sequence ID" value="PTX61726.1"/>
    <property type="molecule type" value="Genomic_DNA"/>
</dbReference>
<dbReference type="SUPFAM" id="SSF58100">
    <property type="entry name" value="Bacterial hemolysins"/>
    <property type="match status" value="1"/>
</dbReference>
<keyword evidence="2" id="KW-1133">Transmembrane helix</keyword>
<evidence type="ECO:0000256" key="1">
    <source>
        <dbReference type="SAM" id="Coils"/>
    </source>
</evidence>
<evidence type="ECO:0000313" key="5">
    <source>
        <dbReference type="Proteomes" id="UP000244090"/>
    </source>
</evidence>
<evidence type="ECO:0008006" key="6">
    <source>
        <dbReference type="Google" id="ProtNLM"/>
    </source>
</evidence>
<sequence length="203" mass="23561">MKVKQLFIVFVLSFSMFANAQNVAKNANLKLQEGPISEQFEFILNNSNKYQNYKVVKRVWIEELQKNVADSIQEIRKDFVAEVAKVASQQTEIEQLKADLATVKQEITDLNNEKDSISLLGLQLSKSTYQSLMWGIIGVLTILWLFFAYRFKSSNAITKEAKAKLAEIEEEFEEHRKRALEREQQVRRKLQDELNKNKANLSK</sequence>
<organism evidence="4 5">
    <name type="scientific">Kordia periserrulae</name>
    <dbReference type="NCBI Taxonomy" id="701523"/>
    <lineage>
        <taxon>Bacteria</taxon>
        <taxon>Pseudomonadati</taxon>
        <taxon>Bacteroidota</taxon>
        <taxon>Flavobacteriia</taxon>
        <taxon>Flavobacteriales</taxon>
        <taxon>Flavobacteriaceae</taxon>
        <taxon>Kordia</taxon>
    </lineage>
</organism>
<feature type="coiled-coil region" evidence="1">
    <location>
        <begin position="86"/>
        <end position="113"/>
    </location>
</feature>
<keyword evidence="5" id="KW-1185">Reference proteome</keyword>
<accession>A0A2T6C087</accession>
<feature type="chain" id="PRO_5015470723" description="tRNA (Guanine-N1)-methyltransferase" evidence="3">
    <location>
        <begin position="21"/>
        <end position="203"/>
    </location>
</feature>
<evidence type="ECO:0000256" key="3">
    <source>
        <dbReference type="SAM" id="SignalP"/>
    </source>
</evidence>
<feature type="coiled-coil region" evidence="1">
    <location>
        <begin position="158"/>
        <end position="200"/>
    </location>
</feature>
<dbReference type="Proteomes" id="UP000244090">
    <property type="component" value="Unassembled WGS sequence"/>
</dbReference>
<evidence type="ECO:0000313" key="4">
    <source>
        <dbReference type="EMBL" id="PTX61726.1"/>
    </source>
</evidence>
<dbReference type="OrthoDB" id="981213at2"/>